<dbReference type="AlphaFoldDB" id="A0A383ESW3"/>
<reference evidence="1" key="1">
    <citation type="submission" date="2018-05" db="EMBL/GenBank/DDBJ databases">
        <authorList>
            <person name="Lanie J.A."/>
            <person name="Ng W.-L."/>
            <person name="Kazmierczak K.M."/>
            <person name="Andrzejewski T.M."/>
            <person name="Davidsen T.M."/>
            <person name="Wayne K.J."/>
            <person name="Tettelin H."/>
            <person name="Glass J.I."/>
            <person name="Rusch D."/>
            <person name="Podicherti R."/>
            <person name="Tsui H.-C.T."/>
            <person name="Winkler M.E."/>
        </authorList>
    </citation>
    <scope>NUCLEOTIDE SEQUENCE</scope>
</reference>
<protein>
    <submittedName>
        <fullName evidence="1">Uncharacterized protein</fullName>
    </submittedName>
</protein>
<gene>
    <name evidence="1" type="ORF">METZ01_LOCUS512791</name>
</gene>
<feature type="non-terminal residue" evidence="1">
    <location>
        <position position="62"/>
    </location>
</feature>
<name>A0A383ESW3_9ZZZZ</name>
<proteinExistence type="predicted"/>
<organism evidence="1">
    <name type="scientific">marine metagenome</name>
    <dbReference type="NCBI Taxonomy" id="408172"/>
    <lineage>
        <taxon>unclassified sequences</taxon>
        <taxon>metagenomes</taxon>
        <taxon>ecological metagenomes</taxon>
    </lineage>
</organism>
<accession>A0A383ESW3</accession>
<sequence length="62" mass="6105">MERAANRIEFWLLMVVLGLATPALHAQFMGSGGGFGNNGGGGMQGGMGGMQGGMGGMGGMQG</sequence>
<evidence type="ECO:0000313" key="1">
    <source>
        <dbReference type="EMBL" id="SVE59937.1"/>
    </source>
</evidence>
<dbReference type="EMBL" id="UINC01228567">
    <property type="protein sequence ID" value="SVE59937.1"/>
    <property type="molecule type" value="Genomic_DNA"/>
</dbReference>